<sequence>MLLFIVTLFTYEFQKVEQDNFTDEILENAETVTSQLATVLNASNQLTDFQCTNTSINKLRDLVQNNLAVFDVGYIVDDTVYCTANWGELEPTKLKAENSGSQNGYRFYANEKKLYNIAKSYNITARGHFFAVNIATNHWFQFKKLPKYHFKIYSNISDYVFDTYTPEEKSQNIFALTHETTICSTRYSYCVMTVNRNAGPTFYSERTQLVGLLVIFILCYLVTYLAKLILLSKNTIEARFRKALDNGSLFMEYQPIVNIKNGKIEAVESLVRWKDDVYGNVSPELFIHIAEKLSLYPDLAYFTARRSIKDMASILRNDSTFSLSINVGNYEILDDEFLPFLNQIVTKEEIVHSQIRIEITERVDVALPALTDFSNRARALGFLVVLDDFGTGFSNLVWLTEVNFDYIKIDRVFVNALNFDIKKGMVNAVMNLVTSLGKDVVFEGVETEYEYDMIKEHCASGYVQGWYLYRAVPLDRLKAILEEEMY</sequence>
<dbReference type="SUPFAM" id="SSF141868">
    <property type="entry name" value="EAL domain-like"/>
    <property type="match status" value="1"/>
</dbReference>
<evidence type="ECO:0000256" key="10">
    <source>
        <dbReference type="SAM" id="Phobius"/>
    </source>
</evidence>
<keyword evidence="4" id="KW-0973">c-di-GMP</keyword>
<name>A0A0Q2M6N3_VIBFU</name>
<dbReference type="Proteomes" id="UP000051221">
    <property type="component" value="Unassembled WGS sequence"/>
</dbReference>
<dbReference type="Gene3D" id="3.20.20.450">
    <property type="entry name" value="EAL domain"/>
    <property type="match status" value="1"/>
</dbReference>
<evidence type="ECO:0000256" key="1">
    <source>
        <dbReference type="ARBA" id="ARBA00004651"/>
    </source>
</evidence>
<dbReference type="InterPro" id="IPR035919">
    <property type="entry name" value="EAL_sf"/>
</dbReference>
<accession>A0A0Q2M6N3</accession>
<dbReference type="SMART" id="SM00052">
    <property type="entry name" value="EAL"/>
    <property type="match status" value="1"/>
</dbReference>
<comment type="caution">
    <text evidence="12">The sequence shown here is derived from an EMBL/GenBank/DDBJ whole genome shotgun (WGS) entry which is preliminary data.</text>
</comment>
<dbReference type="PANTHER" id="PTHR33121:SF79">
    <property type="entry name" value="CYCLIC DI-GMP PHOSPHODIESTERASE PDED-RELATED"/>
    <property type="match status" value="1"/>
</dbReference>
<keyword evidence="6" id="KW-0378">Hydrolase</keyword>
<organism evidence="12 13">
    <name type="scientific">Vibrio furnissii</name>
    <dbReference type="NCBI Taxonomy" id="29494"/>
    <lineage>
        <taxon>Bacteria</taxon>
        <taxon>Pseudomonadati</taxon>
        <taxon>Pseudomonadota</taxon>
        <taxon>Gammaproteobacteria</taxon>
        <taxon>Vibrionales</taxon>
        <taxon>Vibrionaceae</taxon>
        <taxon>Vibrio</taxon>
    </lineage>
</organism>
<protein>
    <recommendedName>
        <fullName evidence="2">cyclic-guanylate-specific phosphodiesterase</fullName>
        <ecNumber evidence="2">3.1.4.52</ecNumber>
    </recommendedName>
</protein>
<evidence type="ECO:0000256" key="3">
    <source>
        <dbReference type="ARBA" id="ARBA00022475"/>
    </source>
</evidence>
<keyword evidence="7 10" id="KW-1133">Transmembrane helix</keyword>
<dbReference type="InterPro" id="IPR001633">
    <property type="entry name" value="EAL_dom"/>
</dbReference>
<keyword evidence="8 10" id="KW-0472">Membrane</keyword>
<comment type="catalytic activity">
    <reaction evidence="9">
        <text>3',3'-c-di-GMP + H2O = 5'-phosphoguanylyl(3'-&gt;5')guanosine + H(+)</text>
        <dbReference type="Rhea" id="RHEA:24902"/>
        <dbReference type="ChEBI" id="CHEBI:15377"/>
        <dbReference type="ChEBI" id="CHEBI:15378"/>
        <dbReference type="ChEBI" id="CHEBI:58754"/>
        <dbReference type="ChEBI" id="CHEBI:58805"/>
        <dbReference type="EC" id="3.1.4.52"/>
    </reaction>
</comment>
<evidence type="ECO:0000313" key="12">
    <source>
        <dbReference type="EMBL" id="KQH83554.1"/>
    </source>
</evidence>
<dbReference type="GO" id="GO:0071111">
    <property type="term" value="F:cyclic-guanylate-specific phosphodiesterase activity"/>
    <property type="evidence" value="ECO:0007669"/>
    <property type="project" value="UniProtKB-EC"/>
</dbReference>
<feature type="domain" description="EAL" evidence="11">
    <location>
        <begin position="233"/>
        <end position="485"/>
    </location>
</feature>
<dbReference type="GO" id="GO:0005886">
    <property type="term" value="C:plasma membrane"/>
    <property type="evidence" value="ECO:0007669"/>
    <property type="project" value="UniProtKB-SubCell"/>
</dbReference>
<evidence type="ECO:0000256" key="5">
    <source>
        <dbReference type="ARBA" id="ARBA00022692"/>
    </source>
</evidence>
<dbReference type="InterPro" id="IPR024744">
    <property type="entry name" value="CSS-motif_dom"/>
</dbReference>
<dbReference type="AlphaFoldDB" id="A0A0Q2M6N3"/>
<comment type="subcellular location">
    <subcellularLocation>
        <location evidence="1">Cell membrane</location>
        <topology evidence="1">Multi-pass membrane protein</topology>
    </subcellularLocation>
</comment>
<dbReference type="InterPro" id="IPR050706">
    <property type="entry name" value="Cyclic-di-GMP_PDE-like"/>
</dbReference>
<evidence type="ECO:0000256" key="4">
    <source>
        <dbReference type="ARBA" id="ARBA00022636"/>
    </source>
</evidence>
<dbReference type="Pfam" id="PF00563">
    <property type="entry name" value="EAL"/>
    <property type="match status" value="1"/>
</dbReference>
<dbReference type="PANTHER" id="PTHR33121">
    <property type="entry name" value="CYCLIC DI-GMP PHOSPHODIESTERASE PDEF"/>
    <property type="match status" value="1"/>
</dbReference>
<keyword evidence="3" id="KW-1003">Cell membrane</keyword>
<evidence type="ECO:0000313" key="13">
    <source>
        <dbReference type="Proteomes" id="UP000051221"/>
    </source>
</evidence>
<dbReference type="CDD" id="cd01948">
    <property type="entry name" value="EAL"/>
    <property type="match status" value="1"/>
</dbReference>
<evidence type="ECO:0000256" key="8">
    <source>
        <dbReference type="ARBA" id="ARBA00023136"/>
    </source>
</evidence>
<dbReference type="EC" id="3.1.4.52" evidence="2"/>
<reference evidence="12 13" key="1">
    <citation type="submission" date="2015-08" db="EMBL/GenBank/DDBJ databases">
        <title>Antibacterial properties of a collection of Vibrionaceae strains.</title>
        <authorList>
            <person name="Giubergia S."/>
        </authorList>
    </citation>
    <scope>NUCLEOTIDE SEQUENCE [LARGE SCALE GENOMIC DNA]</scope>
    <source>
        <strain evidence="12 13">S0821</strain>
    </source>
</reference>
<feature type="transmembrane region" description="Helical" evidence="10">
    <location>
        <begin position="209"/>
        <end position="231"/>
    </location>
</feature>
<gene>
    <name evidence="12" type="ORF">AMR76_22300</name>
</gene>
<proteinExistence type="predicted"/>
<dbReference type="InParanoid" id="A0A0Q2M6N3"/>
<evidence type="ECO:0000256" key="7">
    <source>
        <dbReference type="ARBA" id="ARBA00022989"/>
    </source>
</evidence>
<keyword evidence="13" id="KW-1185">Reference proteome</keyword>
<evidence type="ECO:0000256" key="2">
    <source>
        <dbReference type="ARBA" id="ARBA00012282"/>
    </source>
</evidence>
<evidence type="ECO:0000259" key="11">
    <source>
        <dbReference type="PROSITE" id="PS50883"/>
    </source>
</evidence>
<dbReference type="PROSITE" id="PS50883">
    <property type="entry name" value="EAL"/>
    <property type="match status" value="1"/>
</dbReference>
<evidence type="ECO:0000256" key="6">
    <source>
        <dbReference type="ARBA" id="ARBA00022801"/>
    </source>
</evidence>
<dbReference type="Pfam" id="PF12792">
    <property type="entry name" value="CSS-motif"/>
    <property type="match status" value="1"/>
</dbReference>
<evidence type="ECO:0000256" key="9">
    <source>
        <dbReference type="ARBA" id="ARBA00034290"/>
    </source>
</evidence>
<dbReference type="EMBL" id="LKHS01000040">
    <property type="protein sequence ID" value="KQH83554.1"/>
    <property type="molecule type" value="Genomic_DNA"/>
</dbReference>
<keyword evidence="5 10" id="KW-0812">Transmembrane</keyword>